<dbReference type="OMA" id="NTYPIVH"/>
<dbReference type="Proteomes" id="UP000190831">
    <property type="component" value="Chromosome C"/>
</dbReference>
<comment type="catalytic activity">
    <reaction evidence="1">
        <text>Cleaves type-1 transmembrane domains using a catalytic dyad composed of serine and histidine that are contributed by different transmembrane domains.</text>
        <dbReference type="EC" id="3.4.21.105"/>
    </reaction>
</comment>
<dbReference type="STRING" id="4955.A0A1G4M946"/>
<dbReference type="Gene3D" id="1.20.1540.10">
    <property type="entry name" value="Rhomboid-like"/>
    <property type="match status" value="1"/>
</dbReference>
<sequence>MNWKKLTLPDGQPPAALTVGLMIFMTFMYLLNLAFGLNDHIILKPNSLFKLDLNRISLYPLAHLSVIHLSLNAFSLFGPLTMFERTHGTVHTAIMLNLLAVTTAILYCLIGSLLFPNVDVAGSSGWCFSLFAYYSVKESVLRPTQRIVSTYSFPTIYIPVVLLLLITIIVPGSSFWGHFLGMIMGYVLAFKESIFCKLAPPSSLVIKIETKLDRLINLIPLGVKYYREQEADRSLEYASIFHSEDVLPIHNNENFQGQGRALGA</sequence>
<keyword evidence="8 13" id="KW-1133">Transmembrane helix</keyword>
<evidence type="ECO:0000259" key="14">
    <source>
        <dbReference type="Pfam" id="PF01694"/>
    </source>
</evidence>
<keyword evidence="7" id="KW-0378">Hydrolase</keyword>
<dbReference type="EC" id="3.4.21.105" evidence="4"/>
<keyword evidence="16" id="KW-1185">Reference proteome</keyword>
<keyword evidence="6 13" id="KW-0812">Transmembrane</keyword>
<dbReference type="PANTHER" id="PTHR43066:SF1">
    <property type="entry name" value="RHOMBOID PROTEIN 2"/>
    <property type="match status" value="1"/>
</dbReference>
<feature type="transmembrane region" description="Helical" evidence="13">
    <location>
        <begin position="15"/>
        <end position="37"/>
    </location>
</feature>
<dbReference type="PANTHER" id="PTHR43066">
    <property type="entry name" value="RHOMBOID-RELATED PROTEIN"/>
    <property type="match status" value="1"/>
</dbReference>
<accession>A0A1G4M946</accession>
<reference evidence="15 16" key="1">
    <citation type="submission" date="2016-03" db="EMBL/GenBank/DDBJ databases">
        <authorList>
            <person name="Devillers H."/>
        </authorList>
    </citation>
    <scope>NUCLEOTIDE SEQUENCE [LARGE SCALE GENOMIC DNA]</scope>
    <source>
        <strain evidence="15">CBS 6772</strain>
    </source>
</reference>
<evidence type="ECO:0000256" key="6">
    <source>
        <dbReference type="ARBA" id="ARBA00022692"/>
    </source>
</evidence>
<evidence type="ECO:0000256" key="1">
    <source>
        <dbReference type="ARBA" id="ARBA00000156"/>
    </source>
</evidence>
<evidence type="ECO:0000256" key="7">
    <source>
        <dbReference type="ARBA" id="ARBA00022801"/>
    </source>
</evidence>
<dbReference type="GO" id="GO:0004252">
    <property type="term" value="F:serine-type endopeptidase activity"/>
    <property type="evidence" value="ECO:0007669"/>
    <property type="project" value="InterPro"/>
</dbReference>
<evidence type="ECO:0000256" key="5">
    <source>
        <dbReference type="ARBA" id="ARBA00022670"/>
    </source>
</evidence>
<evidence type="ECO:0000256" key="10">
    <source>
        <dbReference type="ARBA" id="ARBA00037147"/>
    </source>
</evidence>
<dbReference type="Pfam" id="PF01694">
    <property type="entry name" value="Rhomboid"/>
    <property type="match status" value="1"/>
</dbReference>
<evidence type="ECO:0000256" key="2">
    <source>
        <dbReference type="ARBA" id="ARBA00004257"/>
    </source>
</evidence>
<keyword evidence="5" id="KW-0645">Protease</keyword>
<comment type="function">
    <text evidence="10">Probable rhomboid-type serine protease that catalyzes intramembrane proteolysis.</text>
</comment>
<gene>
    <name evidence="15" type="ORF">LAFE_0C03202G</name>
</gene>
<keyword evidence="9 13" id="KW-0472">Membrane</keyword>
<evidence type="ECO:0000313" key="15">
    <source>
        <dbReference type="EMBL" id="SCW00393.1"/>
    </source>
</evidence>
<dbReference type="GO" id="GO:0005794">
    <property type="term" value="C:Golgi apparatus"/>
    <property type="evidence" value="ECO:0007669"/>
    <property type="project" value="UniProtKB-SubCell"/>
</dbReference>
<dbReference type="SUPFAM" id="SSF144091">
    <property type="entry name" value="Rhomboid-like"/>
    <property type="match status" value="1"/>
</dbReference>
<evidence type="ECO:0000256" key="9">
    <source>
        <dbReference type="ARBA" id="ARBA00023136"/>
    </source>
</evidence>
<dbReference type="OrthoDB" id="10257275at2759"/>
<organism evidence="15 16">
    <name type="scientific">Lachancea fermentati</name>
    <name type="common">Zygosaccharomyces fermentati</name>
    <dbReference type="NCBI Taxonomy" id="4955"/>
    <lineage>
        <taxon>Eukaryota</taxon>
        <taxon>Fungi</taxon>
        <taxon>Dikarya</taxon>
        <taxon>Ascomycota</taxon>
        <taxon>Saccharomycotina</taxon>
        <taxon>Saccharomycetes</taxon>
        <taxon>Saccharomycetales</taxon>
        <taxon>Saccharomycetaceae</taxon>
        <taxon>Lachancea</taxon>
    </lineage>
</organism>
<dbReference type="EMBL" id="LT598485">
    <property type="protein sequence ID" value="SCW00393.1"/>
    <property type="molecule type" value="Genomic_DNA"/>
</dbReference>
<evidence type="ECO:0000256" key="11">
    <source>
        <dbReference type="ARBA" id="ARBA00039804"/>
    </source>
</evidence>
<proteinExistence type="inferred from homology"/>
<feature type="transmembrane region" description="Helical" evidence="13">
    <location>
        <begin position="58"/>
        <end position="78"/>
    </location>
</feature>
<evidence type="ECO:0000256" key="4">
    <source>
        <dbReference type="ARBA" id="ARBA00013039"/>
    </source>
</evidence>
<evidence type="ECO:0000256" key="12">
    <source>
        <dbReference type="ARBA" id="ARBA00042081"/>
    </source>
</evidence>
<evidence type="ECO:0000313" key="16">
    <source>
        <dbReference type="Proteomes" id="UP000190831"/>
    </source>
</evidence>
<feature type="transmembrane region" description="Helical" evidence="13">
    <location>
        <begin position="156"/>
        <end position="189"/>
    </location>
</feature>
<protein>
    <recommendedName>
        <fullName evidence="11">Rhomboid-type serine protease 2</fullName>
        <ecNumber evidence="4">3.4.21.105</ecNumber>
    </recommendedName>
    <alternativeName>
        <fullName evidence="12">Rhomboid protein 2</fullName>
    </alternativeName>
</protein>
<dbReference type="GO" id="GO:0006508">
    <property type="term" value="P:proteolysis"/>
    <property type="evidence" value="ECO:0007669"/>
    <property type="project" value="UniProtKB-KW"/>
</dbReference>
<dbReference type="GO" id="GO:0016020">
    <property type="term" value="C:membrane"/>
    <property type="evidence" value="ECO:0007669"/>
    <property type="project" value="InterPro"/>
</dbReference>
<dbReference type="AlphaFoldDB" id="A0A1G4M946"/>
<dbReference type="InterPro" id="IPR035952">
    <property type="entry name" value="Rhomboid-like_sf"/>
</dbReference>
<feature type="domain" description="Peptidase S54 rhomboid" evidence="14">
    <location>
        <begin position="53"/>
        <end position="190"/>
    </location>
</feature>
<name>A0A1G4M946_LACFM</name>
<evidence type="ECO:0000256" key="8">
    <source>
        <dbReference type="ARBA" id="ARBA00022989"/>
    </source>
</evidence>
<dbReference type="InterPro" id="IPR022764">
    <property type="entry name" value="Peptidase_S54_rhomboid_dom"/>
</dbReference>
<evidence type="ECO:0000256" key="3">
    <source>
        <dbReference type="ARBA" id="ARBA00009045"/>
    </source>
</evidence>
<comment type="similarity">
    <text evidence="3">Belongs to the peptidase S54 family.</text>
</comment>
<comment type="subcellular location">
    <subcellularLocation>
        <location evidence="2">Golgi apparatus</location>
        <location evidence="2">cis-Golgi network membrane</location>
        <topology evidence="2">Multi-pass membrane protein</topology>
    </subcellularLocation>
</comment>
<feature type="transmembrane region" description="Helical" evidence="13">
    <location>
        <begin position="90"/>
        <end position="110"/>
    </location>
</feature>
<evidence type="ECO:0000256" key="13">
    <source>
        <dbReference type="SAM" id="Phobius"/>
    </source>
</evidence>